<dbReference type="Pfam" id="PF09282">
    <property type="entry name" value="Mago-bind"/>
    <property type="match status" value="1"/>
</dbReference>
<dbReference type="InterPro" id="IPR039333">
    <property type="entry name" value="PYM1"/>
</dbReference>
<feature type="compositionally biased region" description="Basic and acidic residues" evidence="1">
    <location>
        <begin position="76"/>
        <end position="96"/>
    </location>
</feature>
<name>A0ABQ7GA64_DUNSA</name>
<comment type="caution">
    <text evidence="3">The sequence shown here is derived from an EMBL/GenBank/DDBJ whole genome shotgun (WGS) entry which is preliminary data.</text>
</comment>
<feature type="region of interest" description="Disordered" evidence="1">
    <location>
        <begin position="1"/>
        <end position="143"/>
    </location>
</feature>
<dbReference type="PANTHER" id="PTHR22959">
    <property type="entry name" value="PYM PROTEIN"/>
    <property type="match status" value="1"/>
</dbReference>
<dbReference type="InterPro" id="IPR015362">
    <property type="entry name" value="WIBG_mago-bd"/>
</dbReference>
<dbReference type="SUPFAM" id="SSF101931">
    <property type="entry name" value="Pym (Within the bgcn gene intron protein, WIBG), N-terminal domain"/>
    <property type="match status" value="1"/>
</dbReference>
<proteinExistence type="predicted"/>
<evidence type="ECO:0000259" key="2">
    <source>
        <dbReference type="SMART" id="SM01273"/>
    </source>
</evidence>
<sequence>MSSTSSQGEVRGAPGSGSRRPDGTYRKERRVREGYVPQEEQPVYMSKGALAKQNVPICPGFEPEEAKAATMTKNQRKNEKRKEQKKAGATDSKPEQPKPSPTAPDDGSVTEGMQQLSTTTPPAASSTETAQVSPKERLQKDHRNLLKKIRQAEGLAEKLKLGQDLSKEEMEKVGKLAGWNTEAQTLEQEIRKLS</sequence>
<dbReference type="InterPro" id="IPR036348">
    <property type="entry name" value="WIBG_N_sf"/>
</dbReference>
<evidence type="ECO:0000313" key="3">
    <source>
        <dbReference type="EMBL" id="KAF5831493.1"/>
    </source>
</evidence>
<dbReference type="SMART" id="SM01273">
    <property type="entry name" value="Mago-bind"/>
    <property type="match status" value="1"/>
</dbReference>
<accession>A0ABQ7GA64</accession>
<feature type="compositionally biased region" description="Basic and acidic residues" evidence="1">
    <location>
        <begin position="134"/>
        <end position="143"/>
    </location>
</feature>
<gene>
    <name evidence="3" type="ORF">DUNSADRAFT_13051</name>
</gene>
<dbReference type="Proteomes" id="UP000815325">
    <property type="component" value="Unassembled WGS sequence"/>
</dbReference>
<dbReference type="EMBL" id="MU069944">
    <property type="protein sequence ID" value="KAF5831493.1"/>
    <property type="molecule type" value="Genomic_DNA"/>
</dbReference>
<protein>
    <recommendedName>
        <fullName evidence="2">WIBG Mago-binding domain-containing protein</fullName>
    </recommendedName>
</protein>
<feature type="compositionally biased region" description="Basic and acidic residues" evidence="1">
    <location>
        <begin position="19"/>
        <end position="33"/>
    </location>
</feature>
<feature type="compositionally biased region" description="Low complexity" evidence="1">
    <location>
        <begin position="117"/>
        <end position="130"/>
    </location>
</feature>
<evidence type="ECO:0000256" key="1">
    <source>
        <dbReference type="SAM" id="MobiDB-lite"/>
    </source>
</evidence>
<reference evidence="3" key="1">
    <citation type="submission" date="2017-08" db="EMBL/GenBank/DDBJ databases">
        <authorList>
            <person name="Polle J.E."/>
            <person name="Barry K."/>
            <person name="Cushman J."/>
            <person name="Schmutz J."/>
            <person name="Tran D."/>
            <person name="Hathwaick L.T."/>
            <person name="Yim W.C."/>
            <person name="Jenkins J."/>
            <person name="Mckie-Krisberg Z.M."/>
            <person name="Prochnik S."/>
            <person name="Lindquist E."/>
            <person name="Dockter R.B."/>
            <person name="Adam C."/>
            <person name="Molina H."/>
            <person name="Bunkerborg J."/>
            <person name="Jin E."/>
            <person name="Buchheim M."/>
            <person name="Magnuson J."/>
        </authorList>
    </citation>
    <scope>NUCLEOTIDE SEQUENCE</scope>
    <source>
        <strain evidence="3">CCAP 19/18</strain>
    </source>
</reference>
<feature type="domain" description="WIBG Mago-binding" evidence="2">
    <location>
        <begin position="11"/>
        <end position="37"/>
    </location>
</feature>
<dbReference type="PANTHER" id="PTHR22959:SF0">
    <property type="entry name" value="PARTNER OF Y14 AND MAGO"/>
    <property type="match status" value="1"/>
</dbReference>
<evidence type="ECO:0000313" key="4">
    <source>
        <dbReference type="Proteomes" id="UP000815325"/>
    </source>
</evidence>
<organism evidence="3 4">
    <name type="scientific">Dunaliella salina</name>
    <name type="common">Green alga</name>
    <name type="synonym">Protococcus salinus</name>
    <dbReference type="NCBI Taxonomy" id="3046"/>
    <lineage>
        <taxon>Eukaryota</taxon>
        <taxon>Viridiplantae</taxon>
        <taxon>Chlorophyta</taxon>
        <taxon>core chlorophytes</taxon>
        <taxon>Chlorophyceae</taxon>
        <taxon>CS clade</taxon>
        <taxon>Chlamydomonadales</taxon>
        <taxon>Dunaliellaceae</taxon>
        <taxon>Dunaliella</taxon>
    </lineage>
</organism>
<keyword evidence="4" id="KW-1185">Reference proteome</keyword>